<feature type="compositionally biased region" description="Basic and acidic residues" evidence="8">
    <location>
        <begin position="109"/>
        <end position="124"/>
    </location>
</feature>
<dbReference type="PANTHER" id="PTHR28595:SF1">
    <property type="entry name" value="LARGE RIBOSOMAL SUBUNIT PROTEIN ML54"/>
    <property type="match status" value="1"/>
</dbReference>
<evidence type="ECO:0000256" key="8">
    <source>
        <dbReference type="SAM" id="MobiDB-lite"/>
    </source>
</evidence>
<dbReference type="Pfam" id="PF08561">
    <property type="entry name" value="Ribosomal_L37"/>
    <property type="match status" value="1"/>
</dbReference>
<evidence type="ECO:0000313" key="9">
    <source>
        <dbReference type="EMBL" id="KAF0478383.1"/>
    </source>
</evidence>
<dbReference type="GO" id="GO:0005762">
    <property type="term" value="C:mitochondrial large ribosomal subunit"/>
    <property type="evidence" value="ECO:0007669"/>
    <property type="project" value="TreeGrafter"/>
</dbReference>
<comment type="similarity">
    <text evidence="6">Belongs to the mitochondrion-specific ribosomal protein mL54 family.</text>
</comment>
<dbReference type="Proteomes" id="UP000439903">
    <property type="component" value="Unassembled WGS sequence"/>
</dbReference>
<evidence type="ECO:0000256" key="2">
    <source>
        <dbReference type="ARBA" id="ARBA00022946"/>
    </source>
</evidence>
<evidence type="ECO:0000256" key="7">
    <source>
        <dbReference type="ARBA" id="ARBA00035179"/>
    </source>
</evidence>
<keyword evidence="10" id="KW-1185">Reference proteome</keyword>
<evidence type="ECO:0000256" key="4">
    <source>
        <dbReference type="ARBA" id="ARBA00023128"/>
    </source>
</evidence>
<dbReference type="GO" id="GO:0003735">
    <property type="term" value="F:structural constituent of ribosome"/>
    <property type="evidence" value="ECO:0007669"/>
    <property type="project" value="TreeGrafter"/>
</dbReference>
<dbReference type="EMBL" id="WTPW01000804">
    <property type="protein sequence ID" value="KAF0478383.1"/>
    <property type="molecule type" value="Genomic_DNA"/>
</dbReference>
<sequence length="124" mass="14524">MEKWVLSFVRVSNVSTFARVSSFRPSSFASFRLYLSSSRKIVSPNDIKIESSAPAGTILKGINFLKNGNDPVAKLEEEYPHWLWELLDEEKQKTQSQDPNSRTYHRKERKEMIKNNNFDRSRKK</sequence>
<gene>
    <name evidence="9" type="ORF">F8M41_024063</name>
</gene>
<keyword evidence="3 9" id="KW-0689">Ribosomal protein</keyword>
<name>A0A8H4ACE6_GIGMA</name>
<protein>
    <recommendedName>
        <fullName evidence="7">Large ribosomal subunit protein mL54</fullName>
    </recommendedName>
</protein>
<evidence type="ECO:0000313" key="10">
    <source>
        <dbReference type="Proteomes" id="UP000439903"/>
    </source>
</evidence>
<evidence type="ECO:0000256" key="1">
    <source>
        <dbReference type="ARBA" id="ARBA00004173"/>
    </source>
</evidence>
<keyword evidence="5" id="KW-0687">Ribonucleoprotein</keyword>
<evidence type="ECO:0000256" key="3">
    <source>
        <dbReference type="ARBA" id="ARBA00022980"/>
    </source>
</evidence>
<comment type="subcellular location">
    <subcellularLocation>
        <location evidence="1">Mitochondrion</location>
    </subcellularLocation>
</comment>
<dbReference type="OrthoDB" id="20018at2759"/>
<evidence type="ECO:0000256" key="6">
    <source>
        <dbReference type="ARBA" id="ARBA00033752"/>
    </source>
</evidence>
<feature type="region of interest" description="Disordered" evidence="8">
    <location>
        <begin position="90"/>
        <end position="124"/>
    </location>
</feature>
<accession>A0A8H4ACE6</accession>
<reference evidence="9 10" key="1">
    <citation type="journal article" date="2019" name="Environ. Microbiol.">
        <title>At the nexus of three kingdoms: the genome of the mycorrhizal fungus Gigaspora margarita provides insights into plant, endobacterial and fungal interactions.</title>
        <authorList>
            <person name="Venice F."/>
            <person name="Ghignone S."/>
            <person name="Salvioli di Fossalunga A."/>
            <person name="Amselem J."/>
            <person name="Novero M."/>
            <person name="Xianan X."/>
            <person name="Sedzielewska Toro K."/>
            <person name="Morin E."/>
            <person name="Lipzen A."/>
            <person name="Grigoriev I.V."/>
            <person name="Henrissat B."/>
            <person name="Martin F.M."/>
            <person name="Bonfante P."/>
        </authorList>
    </citation>
    <scope>NUCLEOTIDE SEQUENCE [LARGE SCALE GENOMIC DNA]</scope>
    <source>
        <strain evidence="9 10">BEG34</strain>
    </source>
</reference>
<comment type="caution">
    <text evidence="9">The sequence shown here is derived from an EMBL/GenBank/DDBJ whole genome shotgun (WGS) entry which is preliminary data.</text>
</comment>
<dbReference type="InterPro" id="IPR013870">
    <property type="entry name" value="Ribosomal_mL54"/>
</dbReference>
<proteinExistence type="inferred from homology"/>
<keyword evidence="2" id="KW-0809">Transit peptide</keyword>
<keyword evidence="4" id="KW-0496">Mitochondrion</keyword>
<organism evidence="9 10">
    <name type="scientific">Gigaspora margarita</name>
    <dbReference type="NCBI Taxonomy" id="4874"/>
    <lineage>
        <taxon>Eukaryota</taxon>
        <taxon>Fungi</taxon>
        <taxon>Fungi incertae sedis</taxon>
        <taxon>Mucoromycota</taxon>
        <taxon>Glomeromycotina</taxon>
        <taxon>Glomeromycetes</taxon>
        <taxon>Diversisporales</taxon>
        <taxon>Gigasporaceae</taxon>
        <taxon>Gigaspora</taxon>
    </lineage>
</organism>
<evidence type="ECO:0000256" key="5">
    <source>
        <dbReference type="ARBA" id="ARBA00023274"/>
    </source>
</evidence>
<dbReference type="AlphaFoldDB" id="A0A8H4ACE6"/>
<dbReference type="PANTHER" id="PTHR28595">
    <property type="entry name" value="39S RIBOSOMAL PROTEIN L54, MITOCHONDRIAL"/>
    <property type="match status" value="1"/>
</dbReference>